<evidence type="ECO:0000313" key="2">
    <source>
        <dbReference type="EMBL" id="GBL92293.1"/>
    </source>
</evidence>
<dbReference type="EMBL" id="BGPR01083663">
    <property type="protein sequence ID" value="GBL92293.1"/>
    <property type="molecule type" value="Genomic_DNA"/>
</dbReference>
<feature type="region of interest" description="Disordered" evidence="1">
    <location>
        <begin position="68"/>
        <end position="89"/>
    </location>
</feature>
<reference evidence="2 3" key="1">
    <citation type="journal article" date="2019" name="Sci. Rep.">
        <title>Orb-weaving spider Araneus ventricosus genome elucidates the spidroin gene catalogue.</title>
        <authorList>
            <person name="Kono N."/>
            <person name="Nakamura H."/>
            <person name="Ohtoshi R."/>
            <person name="Moran D.A.P."/>
            <person name="Shinohara A."/>
            <person name="Yoshida Y."/>
            <person name="Fujiwara M."/>
            <person name="Mori M."/>
            <person name="Tomita M."/>
            <person name="Arakawa K."/>
        </authorList>
    </citation>
    <scope>NUCLEOTIDE SEQUENCE [LARGE SCALE GENOMIC DNA]</scope>
</reference>
<comment type="caution">
    <text evidence="2">The sequence shown here is derived from an EMBL/GenBank/DDBJ whole genome shotgun (WGS) entry which is preliminary data.</text>
</comment>
<accession>A0A4Y2BK11</accession>
<proteinExistence type="predicted"/>
<evidence type="ECO:0000256" key="1">
    <source>
        <dbReference type="SAM" id="MobiDB-lite"/>
    </source>
</evidence>
<gene>
    <name evidence="2" type="ORF">AVEN_224171_1</name>
</gene>
<name>A0A4Y2BK11_ARAVE</name>
<dbReference type="Proteomes" id="UP000499080">
    <property type="component" value="Unassembled WGS sequence"/>
</dbReference>
<evidence type="ECO:0000313" key="3">
    <source>
        <dbReference type="Proteomes" id="UP000499080"/>
    </source>
</evidence>
<organism evidence="2 3">
    <name type="scientific">Araneus ventricosus</name>
    <name type="common">Orbweaver spider</name>
    <name type="synonym">Epeira ventricosa</name>
    <dbReference type="NCBI Taxonomy" id="182803"/>
    <lineage>
        <taxon>Eukaryota</taxon>
        <taxon>Metazoa</taxon>
        <taxon>Ecdysozoa</taxon>
        <taxon>Arthropoda</taxon>
        <taxon>Chelicerata</taxon>
        <taxon>Arachnida</taxon>
        <taxon>Araneae</taxon>
        <taxon>Araneomorphae</taxon>
        <taxon>Entelegynae</taxon>
        <taxon>Araneoidea</taxon>
        <taxon>Araneidae</taxon>
        <taxon>Araneus</taxon>
    </lineage>
</organism>
<dbReference type="AlphaFoldDB" id="A0A4Y2BK11"/>
<dbReference type="OrthoDB" id="8195485at2759"/>
<keyword evidence="3" id="KW-1185">Reference proteome</keyword>
<sequence length="132" mass="14913">MSDVFLSSSSEESSTLSRSYATWSTGFTPSAEVLNNKIEPRKYWTKSLLFDRVQHWLANKKRPEDWGWERTSNGLQPVKTRKAPAPDSNLRARYPESVRRSAQEIAAVGRPDCFVQCCVLIVGTTAITKGFK</sequence>
<protein>
    <submittedName>
        <fullName evidence="2">Uncharacterized protein</fullName>
    </submittedName>
</protein>